<feature type="repeat" description="ANK" evidence="3">
    <location>
        <begin position="82"/>
        <end position="110"/>
    </location>
</feature>
<sequence>MTTEELSQGVYLGDEESDLSKKLWNQLKKNSNPMTILSLIAKKADVNITDIDNTSTISLAVDHGVAKMLIKQKADVNRLSVHGETPLSNACKKGDLARVKLLVDHGAHINPHITYPHRIGVTRICNPLYQAFRNRHVGIVRYLLRIKADPLRMNQEGSSIELVDAWDRGGVLLDGLLRWLQDQEEKIGRLRYRKINKCLKKSAFLAYKIKQEMPWNLLSLVKRDIPQVEMISPFIVMALMGDAEPVVRPSVISIDGDDSYNDYEWNFNLGEHLKARQAALESAKSKKIGDKGDRKLARLGERIPNKRIMDEIQILKNFQKEQKFDTPCR</sequence>
<evidence type="ECO:0000256" key="3">
    <source>
        <dbReference type="PROSITE-ProRule" id="PRU00023"/>
    </source>
</evidence>
<dbReference type="InterPro" id="IPR002110">
    <property type="entry name" value="Ankyrin_rpt"/>
</dbReference>
<gene>
    <name evidence="4" type="ORF">LAMO00422_LOCUS4903</name>
</gene>
<evidence type="ECO:0000256" key="2">
    <source>
        <dbReference type="ARBA" id="ARBA00023043"/>
    </source>
</evidence>
<dbReference type="PANTHER" id="PTHR24171">
    <property type="entry name" value="ANKYRIN REPEAT DOMAIN-CONTAINING PROTEIN 39-RELATED"/>
    <property type="match status" value="1"/>
</dbReference>
<dbReference type="AlphaFoldDB" id="A0A7S0CZC4"/>
<dbReference type="Gene3D" id="1.25.40.20">
    <property type="entry name" value="Ankyrin repeat-containing domain"/>
    <property type="match status" value="1"/>
</dbReference>
<evidence type="ECO:0000256" key="1">
    <source>
        <dbReference type="ARBA" id="ARBA00022737"/>
    </source>
</evidence>
<protein>
    <submittedName>
        <fullName evidence="4">Uncharacterized protein</fullName>
    </submittedName>
</protein>
<dbReference type="Pfam" id="PF12796">
    <property type="entry name" value="Ank_2"/>
    <property type="match status" value="1"/>
</dbReference>
<reference evidence="4" key="1">
    <citation type="submission" date="2021-01" db="EMBL/GenBank/DDBJ databases">
        <authorList>
            <person name="Corre E."/>
            <person name="Pelletier E."/>
            <person name="Niang G."/>
            <person name="Scheremetjew M."/>
            <person name="Finn R."/>
            <person name="Kale V."/>
            <person name="Holt S."/>
            <person name="Cochrane G."/>
            <person name="Meng A."/>
            <person name="Brown T."/>
            <person name="Cohen L."/>
        </authorList>
    </citation>
    <scope>NUCLEOTIDE SEQUENCE</scope>
    <source>
        <strain evidence="4">CCMP2058</strain>
    </source>
</reference>
<dbReference type="SMART" id="SM00248">
    <property type="entry name" value="ANK"/>
    <property type="match status" value="3"/>
</dbReference>
<dbReference type="PANTHER" id="PTHR24171:SF9">
    <property type="entry name" value="ANKYRIN REPEAT DOMAIN-CONTAINING PROTEIN 39"/>
    <property type="match status" value="1"/>
</dbReference>
<accession>A0A7S0CZC4</accession>
<proteinExistence type="predicted"/>
<dbReference type="PROSITE" id="PS50088">
    <property type="entry name" value="ANK_REPEAT"/>
    <property type="match status" value="1"/>
</dbReference>
<keyword evidence="1" id="KW-0677">Repeat</keyword>
<dbReference type="InterPro" id="IPR036770">
    <property type="entry name" value="Ankyrin_rpt-contain_sf"/>
</dbReference>
<keyword evidence="2 3" id="KW-0040">ANK repeat</keyword>
<organism evidence="4">
    <name type="scientific">Amorphochlora amoebiformis</name>
    <dbReference type="NCBI Taxonomy" id="1561963"/>
    <lineage>
        <taxon>Eukaryota</taxon>
        <taxon>Sar</taxon>
        <taxon>Rhizaria</taxon>
        <taxon>Cercozoa</taxon>
        <taxon>Chlorarachniophyceae</taxon>
        <taxon>Amorphochlora</taxon>
    </lineage>
</organism>
<evidence type="ECO:0000313" key="4">
    <source>
        <dbReference type="EMBL" id="CAD8438416.1"/>
    </source>
</evidence>
<dbReference type="PROSITE" id="PS50297">
    <property type="entry name" value="ANK_REP_REGION"/>
    <property type="match status" value="1"/>
</dbReference>
<dbReference type="SUPFAM" id="SSF48403">
    <property type="entry name" value="Ankyrin repeat"/>
    <property type="match status" value="1"/>
</dbReference>
<dbReference type="EMBL" id="HBEM01007020">
    <property type="protein sequence ID" value="CAD8438416.1"/>
    <property type="molecule type" value="Transcribed_RNA"/>
</dbReference>
<name>A0A7S0CZC4_9EUKA</name>